<evidence type="ECO:0000313" key="3">
    <source>
        <dbReference type="Proteomes" id="UP000764110"/>
    </source>
</evidence>
<keyword evidence="3" id="KW-1185">Reference proteome</keyword>
<evidence type="ECO:0000313" key="2">
    <source>
        <dbReference type="EMBL" id="KAH0596780.1"/>
    </source>
</evidence>
<proteinExistence type="predicted"/>
<feature type="compositionally biased region" description="Polar residues" evidence="1">
    <location>
        <begin position="86"/>
        <end position="104"/>
    </location>
</feature>
<reference evidence="2 3" key="1">
    <citation type="submission" date="2020-07" db="EMBL/GenBank/DDBJ databases">
        <title>Metarhizium humberi genome.</title>
        <authorList>
            <person name="Lysoe E."/>
        </authorList>
    </citation>
    <scope>NUCLEOTIDE SEQUENCE [LARGE SCALE GENOMIC DNA]</scope>
    <source>
        <strain evidence="2 3">ESALQ1638</strain>
    </source>
</reference>
<gene>
    <name evidence="2" type="ORF">MHUMG1_05088</name>
</gene>
<sequence length="287" mass="31270">MTSRCCWNDAGDAVWRNKGIAQDGQDEQHGDANRNNLSGLLPVLASFRHAHPPTIHSSRHEDARLNPADHAPNRVLSLVPVLKYQTASPASSGKHQTTVSQSPSAGARPAGSTGLPPPATRQPDARLHAQAGCCKQVASSATQSTRGLSGYSRAPRSTTRHLPPSLLRSHRQIQYRSIGTTLKTASPPLCSLFSQLSRRRLVQELIVTLDSSFCCKAASSWASSRSSQVLLCANRPIDLVTVSWIYLAVDCCSSRHPTFSFLIIPGTNVSRDRQLPRWTLELDPKEQ</sequence>
<feature type="region of interest" description="Disordered" evidence="1">
    <location>
        <begin position="144"/>
        <end position="163"/>
    </location>
</feature>
<organism evidence="2 3">
    <name type="scientific">Metarhizium humberi</name>
    <dbReference type="NCBI Taxonomy" id="2596975"/>
    <lineage>
        <taxon>Eukaryota</taxon>
        <taxon>Fungi</taxon>
        <taxon>Dikarya</taxon>
        <taxon>Ascomycota</taxon>
        <taxon>Pezizomycotina</taxon>
        <taxon>Sordariomycetes</taxon>
        <taxon>Hypocreomycetidae</taxon>
        <taxon>Hypocreales</taxon>
        <taxon>Clavicipitaceae</taxon>
        <taxon>Metarhizium</taxon>
    </lineage>
</organism>
<accession>A0A9P8MAJ3</accession>
<comment type="caution">
    <text evidence="2">The sequence shown here is derived from an EMBL/GenBank/DDBJ whole genome shotgun (WGS) entry which is preliminary data.</text>
</comment>
<dbReference type="AlphaFoldDB" id="A0A9P8MAJ3"/>
<dbReference type="Proteomes" id="UP000764110">
    <property type="component" value="Unassembled WGS sequence"/>
</dbReference>
<dbReference type="EMBL" id="JACEFI010000008">
    <property type="protein sequence ID" value="KAH0596780.1"/>
    <property type="molecule type" value="Genomic_DNA"/>
</dbReference>
<protein>
    <submittedName>
        <fullName evidence="2">Uncharacterized protein</fullName>
    </submittedName>
</protein>
<name>A0A9P8MAJ3_9HYPO</name>
<evidence type="ECO:0000256" key="1">
    <source>
        <dbReference type="SAM" id="MobiDB-lite"/>
    </source>
</evidence>
<feature type="region of interest" description="Disordered" evidence="1">
    <location>
        <begin position="86"/>
        <end position="129"/>
    </location>
</feature>